<evidence type="ECO:0000313" key="1">
    <source>
        <dbReference type="EMBL" id="CAF4025986.1"/>
    </source>
</evidence>
<dbReference type="EMBL" id="CAJOBI010005232">
    <property type="protein sequence ID" value="CAF4025986.1"/>
    <property type="molecule type" value="Genomic_DNA"/>
</dbReference>
<sequence length="171" mass="19588">SYSIQYPSFNQDILDPNASILQISTDYSHKQCIKPHGRVYRFSNRKGNYTKISKNLSKFVDYTSITCRFSIPIEIPEVAYISVIIFNRYTNNSMTTSSIKNITLQDICQLIEFNKKFYDQPMLPSNLPITSSLTTNNNTTNDDLLMINNAPDNNDDDILDNNIAVLDEKLL</sequence>
<accession>A0A8S2NZP5</accession>
<dbReference type="Proteomes" id="UP000676336">
    <property type="component" value="Unassembled WGS sequence"/>
</dbReference>
<dbReference type="EMBL" id="CAJOBJ010342874">
    <property type="protein sequence ID" value="CAF5197193.1"/>
    <property type="molecule type" value="Genomic_DNA"/>
</dbReference>
<gene>
    <name evidence="2" type="ORF">GIL414_LOCUS75353</name>
    <name evidence="1" type="ORF">SMN809_LOCUS13302</name>
</gene>
<comment type="caution">
    <text evidence="1">The sequence shown here is derived from an EMBL/GenBank/DDBJ whole genome shotgun (WGS) entry which is preliminary data.</text>
</comment>
<proteinExistence type="predicted"/>
<evidence type="ECO:0000313" key="2">
    <source>
        <dbReference type="EMBL" id="CAF5197193.1"/>
    </source>
</evidence>
<feature type="non-terminal residue" evidence="1">
    <location>
        <position position="1"/>
    </location>
</feature>
<organism evidence="1 3">
    <name type="scientific">Rotaria magnacalcarata</name>
    <dbReference type="NCBI Taxonomy" id="392030"/>
    <lineage>
        <taxon>Eukaryota</taxon>
        <taxon>Metazoa</taxon>
        <taxon>Spiralia</taxon>
        <taxon>Gnathifera</taxon>
        <taxon>Rotifera</taxon>
        <taxon>Eurotatoria</taxon>
        <taxon>Bdelloidea</taxon>
        <taxon>Philodinida</taxon>
        <taxon>Philodinidae</taxon>
        <taxon>Rotaria</taxon>
    </lineage>
</organism>
<name>A0A8S2NZP5_9BILA</name>
<reference evidence="1" key="1">
    <citation type="submission" date="2021-02" db="EMBL/GenBank/DDBJ databases">
        <authorList>
            <person name="Nowell W R."/>
        </authorList>
    </citation>
    <scope>NUCLEOTIDE SEQUENCE</scope>
</reference>
<dbReference type="AlphaFoldDB" id="A0A8S2NZP5"/>
<dbReference type="Proteomes" id="UP000681720">
    <property type="component" value="Unassembled WGS sequence"/>
</dbReference>
<protein>
    <submittedName>
        <fullName evidence="1">Uncharacterized protein</fullName>
    </submittedName>
</protein>
<evidence type="ECO:0000313" key="3">
    <source>
        <dbReference type="Proteomes" id="UP000676336"/>
    </source>
</evidence>